<protein>
    <submittedName>
        <fullName evidence="1">DUF3997 domain-containing protein</fullName>
    </submittedName>
</protein>
<sequence length="172" mass="20348">MKRIIILALLSITIISCNDNLIGKNYELDYNPNEEINLINKQKSENGYDVISISGHILFYGHSNEYIIVIQKPQDSIYNFKENLNHDQMMKKVFESNFIQFWILEIKKDRLFGPFQKSEYLEKRKELGIPDNLKINYSTKEFYLKDQRNDIQYINPDSDVVDIKNLKGNMSK</sequence>
<dbReference type="RefSeq" id="WP_250593511.1">
    <property type="nucleotide sequence ID" value="NZ_JAMLJM010000017.1"/>
</dbReference>
<reference evidence="1 2" key="1">
    <citation type="submission" date="2022-05" db="EMBL/GenBank/DDBJ databases">
        <title>Flavobacterium sp., isolated from activated sludge.</title>
        <authorList>
            <person name="Ran Q."/>
        </authorList>
    </citation>
    <scope>NUCLEOTIDE SEQUENCE [LARGE SCALE GENOMIC DNA]</scope>
    <source>
        <strain evidence="1 2">HXWNR70</strain>
    </source>
</reference>
<evidence type="ECO:0000313" key="1">
    <source>
        <dbReference type="EMBL" id="MCL9810123.1"/>
    </source>
</evidence>
<dbReference type="Pfam" id="PF13162">
    <property type="entry name" value="DUF3997"/>
    <property type="match status" value="1"/>
</dbReference>
<comment type="caution">
    <text evidence="1">The sequence shown here is derived from an EMBL/GenBank/DDBJ whole genome shotgun (WGS) entry which is preliminary data.</text>
</comment>
<dbReference type="Proteomes" id="UP001317191">
    <property type="component" value="Unassembled WGS sequence"/>
</dbReference>
<gene>
    <name evidence="1" type="ORF">NAT50_12225</name>
</gene>
<dbReference type="EMBL" id="JAMLJM010000017">
    <property type="protein sequence ID" value="MCL9810123.1"/>
    <property type="molecule type" value="Genomic_DNA"/>
</dbReference>
<dbReference type="PROSITE" id="PS51257">
    <property type="entry name" value="PROKAR_LIPOPROTEIN"/>
    <property type="match status" value="1"/>
</dbReference>
<accession>A0ABT0TRL5</accession>
<organism evidence="1 2">
    <name type="scientific">Flavobacterium luminosum</name>
    <dbReference type="NCBI Taxonomy" id="2949086"/>
    <lineage>
        <taxon>Bacteria</taxon>
        <taxon>Pseudomonadati</taxon>
        <taxon>Bacteroidota</taxon>
        <taxon>Flavobacteriia</taxon>
        <taxon>Flavobacteriales</taxon>
        <taxon>Flavobacteriaceae</taxon>
        <taxon>Flavobacterium</taxon>
    </lineage>
</organism>
<proteinExistence type="predicted"/>
<dbReference type="InterPro" id="IPR025059">
    <property type="entry name" value="DUF3997"/>
</dbReference>
<name>A0ABT0TRL5_9FLAO</name>
<evidence type="ECO:0000313" key="2">
    <source>
        <dbReference type="Proteomes" id="UP001317191"/>
    </source>
</evidence>
<keyword evidence="2" id="KW-1185">Reference proteome</keyword>